<evidence type="ECO:0000256" key="1">
    <source>
        <dbReference type="ARBA" id="ARBA00004117"/>
    </source>
</evidence>
<dbReference type="NCBIfam" id="TIGR03506">
    <property type="entry name" value="FlgEFG_subfam"/>
    <property type="match status" value="1"/>
</dbReference>
<dbReference type="Pfam" id="PF00460">
    <property type="entry name" value="Flg_bb_rod"/>
    <property type="match status" value="1"/>
</dbReference>
<keyword evidence="11" id="KW-1185">Reference proteome</keyword>
<reference evidence="10" key="1">
    <citation type="journal article" date="2014" name="Int. J. Syst. Evol. Microbiol.">
        <title>Complete genome sequence of Corynebacterium casei LMG S-19264T (=DSM 44701T), isolated from a smear-ripened cheese.</title>
        <authorList>
            <consortium name="US DOE Joint Genome Institute (JGI-PGF)"/>
            <person name="Walter F."/>
            <person name="Albersmeier A."/>
            <person name="Kalinowski J."/>
            <person name="Ruckert C."/>
        </authorList>
    </citation>
    <scope>NUCLEOTIDE SEQUENCE</scope>
    <source>
        <strain evidence="10">CGMCC 1.15330</strain>
    </source>
</reference>
<dbReference type="NCBIfam" id="NF009280">
    <property type="entry name" value="PRK12640.1"/>
    <property type="match status" value="1"/>
</dbReference>
<evidence type="ECO:0000256" key="5">
    <source>
        <dbReference type="ARBA" id="ARBA00040228"/>
    </source>
</evidence>
<dbReference type="EMBL" id="BMIH01000001">
    <property type="protein sequence ID" value="GGB23659.1"/>
    <property type="molecule type" value="Genomic_DNA"/>
</dbReference>
<protein>
    <recommendedName>
        <fullName evidence="5 6">Flagellar basal-body rod protein FlgF</fullName>
    </recommendedName>
</protein>
<dbReference type="PROSITE" id="PS00588">
    <property type="entry name" value="FLAGELLA_BB_ROD"/>
    <property type="match status" value="1"/>
</dbReference>
<evidence type="ECO:0000259" key="9">
    <source>
        <dbReference type="Pfam" id="PF22692"/>
    </source>
</evidence>
<keyword evidence="3 6" id="KW-0975">Bacterial flagellum</keyword>
<dbReference type="InterPro" id="IPR020013">
    <property type="entry name" value="Flagellar_FlgE/F/G"/>
</dbReference>
<dbReference type="InterPro" id="IPR037925">
    <property type="entry name" value="FlgE/F/G-like"/>
</dbReference>
<dbReference type="PANTHER" id="PTHR30435">
    <property type="entry name" value="FLAGELLAR PROTEIN"/>
    <property type="match status" value="1"/>
</dbReference>
<dbReference type="InterPro" id="IPR001444">
    <property type="entry name" value="Flag_bb_rod_N"/>
</dbReference>
<dbReference type="GO" id="GO:0030694">
    <property type="term" value="C:bacterial-type flagellum basal body, rod"/>
    <property type="evidence" value="ECO:0007669"/>
    <property type="project" value="UniProtKB-UniRule"/>
</dbReference>
<sequence>MDKLVYTAATGLKAHMAAQAAIANNMANASTTGFRADRVVFDRIELKGGGQQIEARAPTSEEITDADRAPGAIQQTGRPLDVAMAGDAWLAVQAADGSEAYTRRGDLEIAPSGVLQTGDGHIVMGSSGPITLPPASAISIGGDGSISIIPVGGDATQTQVVDKLKLVSPKGTATLKGLDNLLRVKGGGVLPENLDANVIGGALEGSNVNMTQSLVDMIENQRSYEVTANLMKTAKDMDEGGASLMRLPS</sequence>
<dbReference type="RefSeq" id="WP_188657721.1">
    <property type="nucleotide sequence ID" value="NZ_BMIH01000001.1"/>
</dbReference>
<name>A0A916WRU6_9SPHN</name>
<evidence type="ECO:0000313" key="11">
    <source>
        <dbReference type="Proteomes" id="UP000623067"/>
    </source>
</evidence>
<evidence type="ECO:0000256" key="3">
    <source>
        <dbReference type="ARBA" id="ARBA00023143"/>
    </source>
</evidence>
<feature type="domain" description="Flagellar basal body rod protein N-terminal" evidence="7">
    <location>
        <begin position="6"/>
        <end position="35"/>
    </location>
</feature>
<evidence type="ECO:0000256" key="2">
    <source>
        <dbReference type="ARBA" id="ARBA00009677"/>
    </source>
</evidence>
<dbReference type="InterPro" id="IPR053967">
    <property type="entry name" value="LlgE_F_G-like_D1"/>
</dbReference>
<dbReference type="InterPro" id="IPR010930">
    <property type="entry name" value="Flg_bb/hook_C_dom"/>
</dbReference>
<gene>
    <name evidence="10" type="primary">flgF</name>
    <name evidence="10" type="ORF">GCM10011380_11740</name>
</gene>
<keyword evidence="10" id="KW-0282">Flagellum</keyword>
<evidence type="ECO:0000256" key="4">
    <source>
        <dbReference type="ARBA" id="ARBA00038560"/>
    </source>
</evidence>
<comment type="subunit">
    <text evidence="4 6">The basal body constitutes a major portion of the flagellar organelle and consists of five rings (E,L,P,S, and M) mounted on a central rod. The rod consists of about 26 subunits of FlgG in the distal portion, and FlgB, FlgC and FlgF are thought to build up the proximal portion of the rod with about 6 subunits each.</text>
</comment>
<dbReference type="AlphaFoldDB" id="A0A916WRU6"/>
<evidence type="ECO:0000313" key="10">
    <source>
        <dbReference type="EMBL" id="GGB23659.1"/>
    </source>
</evidence>
<comment type="similarity">
    <text evidence="2 6">Belongs to the flagella basal body rod proteins family.</text>
</comment>
<accession>A0A916WRU6</accession>
<reference evidence="10" key="2">
    <citation type="submission" date="2020-09" db="EMBL/GenBank/DDBJ databases">
        <authorList>
            <person name="Sun Q."/>
            <person name="Zhou Y."/>
        </authorList>
    </citation>
    <scope>NUCLEOTIDE SEQUENCE</scope>
    <source>
        <strain evidence="10">CGMCC 1.15330</strain>
    </source>
</reference>
<evidence type="ECO:0000259" key="8">
    <source>
        <dbReference type="Pfam" id="PF06429"/>
    </source>
</evidence>
<evidence type="ECO:0000256" key="6">
    <source>
        <dbReference type="RuleBase" id="RU362116"/>
    </source>
</evidence>
<dbReference type="GO" id="GO:0071978">
    <property type="term" value="P:bacterial-type flagellum-dependent swarming motility"/>
    <property type="evidence" value="ECO:0007669"/>
    <property type="project" value="TreeGrafter"/>
</dbReference>
<feature type="domain" description="Flagellar basal-body/hook protein C-terminal" evidence="8">
    <location>
        <begin position="201"/>
        <end position="239"/>
    </location>
</feature>
<feature type="domain" description="Flagellar hook protein FlgE/F/G-like D1" evidence="9">
    <location>
        <begin position="83"/>
        <end position="147"/>
    </location>
</feature>
<keyword evidence="10" id="KW-0966">Cell projection</keyword>
<keyword evidence="10" id="KW-0969">Cilium</keyword>
<dbReference type="PANTHER" id="PTHR30435:SF18">
    <property type="entry name" value="FLAGELLAR BASAL-BODY ROD PROTEIN FLGF"/>
    <property type="match status" value="1"/>
</dbReference>
<proteinExistence type="inferred from homology"/>
<comment type="caution">
    <text evidence="10">The sequence shown here is derived from an EMBL/GenBank/DDBJ whole genome shotgun (WGS) entry which is preliminary data.</text>
</comment>
<comment type="subcellular location">
    <subcellularLocation>
        <location evidence="1 6">Bacterial flagellum basal body</location>
    </subcellularLocation>
</comment>
<evidence type="ECO:0000259" key="7">
    <source>
        <dbReference type="Pfam" id="PF00460"/>
    </source>
</evidence>
<dbReference type="Proteomes" id="UP000623067">
    <property type="component" value="Unassembled WGS sequence"/>
</dbReference>
<organism evidence="10 11">
    <name type="scientific">Sphingomonas metalli</name>
    <dbReference type="NCBI Taxonomy" id="1779358"/>
    <lineage>
        <taxon>Bacteria</taxon>
        <taxon>Pseudomonadati</taxon>
        <taxon>Pseudomonadota</taxon>
        <taxon>Alphaproteobacteria</taxon>
        <taxon>Sphingomonadales</taxon>
        <taxon>Sphingomonadaceae</taxon>
        <taxon>Sphingomonas</taxon>
    </lineage>
</organism>
<dbReference type="Pfam" id="PF06429">
    <property type="entry name" value="Flg_bbr_C"/>
    <property type="match status" value="1"/>
</dbReference>
<dbReference type="Pfam" id="PF22692">
    <property type="entry name" value="LlgE_F_G_D1"/>
    <property type="match status" value="1"/>
</dbReference>
<dbReference type="SUPFAM" id="SSF117143">
    <property type="entry name" value="Flagellar hook protein flgE"/>
    <property type="match status" value="1"/>
</dbReference>
<dbReference type="InterPro" id="IPR019776">
    <property type="entry name" value="Flagellar_basal_body_rod_CS"/>
</dbReference>